<dbReference type="KEGG" id="esu:EUS_21280"/>
<dbReference type="AlphaFoldDB" id="D4JVM4"/>
<proteinExistence type="predicted"/>
<accession>D4JVM4</accession>
<reference evidence="4 5" key="2">
    <citation type="submission" date="2010-03" db="EMBL/GenBank/DDBJ databases">
        <authorList>
            <person name="Pajon A."/>
        </authorList>
    </citation>
    <scope>NUCLEOTIDE SEQUENCE [LARGE SCALE GENOMIC DNA]</scope>
    <source>
        <strain evidence="4 5">70/3</strain>
    </source>
</reference>
<dbReference type="BioCyc" id="ESIR657319:G136K-1802-MONOMER"/>
<evidence type="ECO:0000313" key="4">
    <source>
        <dbReference type="EMBL" id="CBK97143.1"/>
    </source>
</evidence>
<feature type="compositionally biased region" description="Low complexity" evidence="1">
    <location>
        <begin position="33"/>
        <end position="60"/>
    </location>
</feature>
<name>D4JVM4_9FIRM</name>
<dbReference type="PROSITE" id="PS51257">
    <property type="entry name" value="PROKAR_LIPOPROTEIN"/>
    <property type="match status" value="1"/>
</dbReference>
<dbReference type="PATRIC" id="fig|657319.3.peg.2538"/>
<evidence type="ECO:0000259" key="3">
    <source>
        <dbReference type="Pfam" id="PF20234"/>
    </source>
</evidence>
<feature type="region of interest" description="Disordered" evidence="1">
    <location>
        <begin position="32"/>
        <end position="60"/>
    </location>
</feature>
<keyword evidence="2" id="KW-0732">Signal</keyword>
<sequence length="371" mass="41588">MKVTVKKSRTRFIAIAAALICTLSLTACNSNGTSSQTESSNTVNSSVSADSSTDSSGSNNSYEAWSDEIVLSNIIPEVKGTVDHTYENTEEELWIKFSSVDDNQFKDYITACKDRGFTVEEESDSYKFEAFNGDGYKLELTHFSGGDSLSVELEAPMEMDEIIFPIGQAGKLVPKPKSTFGKINFEYDNNFCLYMGKTPKADYNAYVSACIDKGFTVDYSKSDTHFYAYNSDGWHLDLSYEGNNVMFIRVDPPRKSDDDDQSSDASKPETTNAPETSKPAEANASGLRSDFKEAMDNYESFMNDYVDFMKKYKANPTDLSLITDYATYISKYNELSQSFEKWNSSDMNDAEKAYYIEVQTRVNNKLLEAAQ</sequence>
<reference evidence="4 5" key="1">
    <citation type="submission" date="2010-03" db="EMBL/GenBank/DDBJ databases">
        <title>The genome sequence of Eubacterium siraeum 70/3.</title>
        <authorList>
            <consortium name="metaHIT consortium -- http://www.metahit.eu/"/>
            <person name="Pajon A."/>
            <person name="Turner K."/>
            <person name="Parkhill J."/>
            <person name="Duncan S."/>
            <person name="Flint H."/>
        </authorList>
    </citation>
    <scope>NUCLEOTIDE SEQUENCE [LARGE SCALE GENOMIC DNA]</scope>
    <source>
        <strain evidence="4 5">70/3</strain>
    </source>
</reference>
<evidence type="ECO:0000256" key="2">
    <source>
        <dbReference type="SAM" id="SignalP"/>
    </source>
</evidence>
<feature type="region of interest" description="Disordered" evidence="1">
    <location>
        <begin position="249"/>
        <end position="286"/>
    </location>
</feature>
<feature type="chain" id="PRO_5039293877" description="DUF6591 domain-containing protein" evidence="2">
    <location>
        <begin position="30"/>
        <end position="371"/>
    </location>
</feature>
<gene>
    <name evidence="4" type="ORF">EUS_21280</name>
</gene>
<dbReference type="Pfam" id="PF20234">
    <property type="entry name" value="DUF6591"/>
    <property type="match status" value="2"/>
</dbReference>
<evidence type="ECO:0000256" key="1">
    <source>
        <dbReference type="SAM" id="MobiDB-lite"/>
    </source>
</evidence>
<dbReference type="Proteomes" id="UP000008803">
    <property type="component" value="Chromosome"/>
</dbReference>
<organism evidence="4 5">
    <name type="scientific">[Eubacterium] siraeum 70/3</name>
    <dbReference type="NCBI Taxonomy" id="657319"/>
    <lineage>
        <taxon>Bacteria</taxon>
        <taxon>Bacillati</taxon>
        <taxon>Bacillota</taxon>
        <taxon>Clostridia</taxon>
        <taxon>Eubacteriales</taxon>
        <taxon>Oscillospiraceae</taxon>
        <taxon>Oscillospiraceae incertae sedis</taxon>
    </lineage>
</organism>
<protein>
    <recommendedName>
        <fullName evidence="3">DUF6591 domain-containing protein</fullName>
    </recommendedName>
</protein>
<evidence type="ECO:0000313" key="5">
    <source>
        <dbReference type="Proteomes" id="UP000008803"/>
    </source>
</evidence>
<feature type="signal peptide" evidence="2">
    <location>
        <begin position="1"/>
        <end position="29"/>
    </location>
</feature>
<feature type="domain" description="DUF6591" evidence="3">
    <location>
        <begin position="71"/>
        <end position="157"/>
    </location>
</feature>
<dbReference type="InterPro" id="IPR046526">
    <property type="entry name" value="DUF6591"/>
</dbReference>
<dbReference type="EMBL" id="FP929044">
    <property type="protein sequence ID" value="CBK97143.1"/>
    <property type="molecule type" value="Genomic_DNA"/>
</dbReference>
<dbReference type="HOGENOM" id="CLU_868070_0_0_9"/>
<feature type="domain" description="DUF6591" evidence="3">
    <location>
        <begin position="158"/>
        <end position="370"/>
    </location>
</feature>